<proteinExistence type="predicted"/>
<feature type="domain" description="Histidine kinase/HSP90-like ATPase" evidence="6">
    <location>
        <begin position="433"/>
        <end position="522"/>
    </location>
</feature>
<dbReference type="InterPro" id="IPR003594">
    <property type="entry name" value="HATPase_dom"/>
</dbReference>
<dbReference type="InterPro" id="IPR050482">
    <property type="entry name" value="Sensor_HK_TwoCompSys"/>
</dbReference>
<organism evidence="7 8">
    <name type="scientific">Nocardioides iriomotensis</name>
    <dbReference type="NCBI Taxonomy" id="715784"/>
    <lineage>
        <taxon>Bacteria</taxon>
        <taxon>Bacillati</taxon>
        <taxon>Actinomycetota</taxon>
        <taxon>Actinomycetes</taxon>
        <taxon>Propionibacteriales</taxon>
        <taxon>Nocardioidaceae</taxon>
        <taxon>Nocardioides</taxon>
    </lineage>
</organism>
<protein>
    <submittedName>
        <fullName evidence="7">GAF domain-containing protein</fullName>
    </submittedName>
</protein>
<evidence type="ECO:0000256" key="3">
    <source>
        <dbReference type="ARBA" id="ARBA00023012"/>
    </source>
</evidence>
<dbReference type="InterPro" id="IPR003018">
    <property type="entry name" value="GAF"/>
</dbReference>
<keyword evidence="3" id="KW-0902">Two-component regulatory system</keyword>
<dbReference type="GO" id="GO:0046983">
    <property type="term" value="F:protein dimerization activity"/>
    <property type="evidence" value="ECO:0007669"/>
    <property type="project" value="InterPro"/>
</dbReference>
<evidence type="ECO:0000256" key="2">
    <source>
        <dbReference type="ARBA" id="ARBA00022777"/>
    </source>
</evidence>
<dbReference type="Pfam" id="PF07730">
    <property type="entry name" value="HisKA_3"/>
    <property type="match status" value="1"/>
</dbReference>
<dbReference type="PANTHER" id="PTHR24421">
    <property type="entry name" value="NITRATE/NITRITE SENSOR PROTEIN NARX-RELATED"/>
    <property type="match status" value="1"/>
</dbReference>
<evidence type="ECO:0000313" key="7">
    <source>
        <dbReference type="EMBL" id="RYU12717.1"/>
    </source>
</evidence>
<dbReference type="SUPFAM" id="SSF55874">
    <property type="entry name" value="ATPase domain of HSP90 chaperone/DNA topoisomerase II/histidine kinase"/>
    <property type="match status" value="1"/>
</dbReference>
<dbReference type="AlphaFoldDB" id="A0A4Q5J2D5"/>
<dbReference type="OrthoDB" id="5241249at2"/>
<sequence length="522" mass="56097">MTQLDLPDNARALLDAVVAISSDIELHTVLDRIVVAACKITGAQYGALGVVGNDRTLVDFVTHGLDDELREKIGDLPRGHGILGLLIDHPEPIRLEHLQQHPRSYGFPANHPPMESFLGVPVRIRGTVFGNLYLTEKDGGQPFTETDEMLVDALATAAGFVIDNARAYARSERRRMWLEASARVTEALQPPVHVDAALRDVAVAACRVAEAVAVAVVQSRDGERTVTAVEGPGTDQVPHVLVALDGTLARCEEQGERLVVPAPEGSSGTVLLVPLRAHLAAAGVLLVLLASDRGALEGEEIELLTSFADQAGLALDRAQAVSDREELLLVADRDRIARDLHDLVIQRLFATGLGLQGASRIAGDEVKARLASAVDDLDVTIRDIRSTIFELQHAHSGSLRADLRGVVKEYVPTLGFTPLVRTTGPLDSAVTRELADQVLAVLREALSNVARHARADAAVVEVEATAQELMLTVTDNGTGLPERRDESGLRNVRRRASEHGGAARLLPEEPHGTRLEWVVPLG</sequence>
<keyword evidence="1" id="KW-0808">Transferase</keyword>
<dbReference type="CDD" id="cd16917">
    <property type="entry name" value="HATPase_UhpB-NarQ-NarX-like"/>
    <property type="match status" value="1"/>
</dbReference>
<dbReference type="RefSeq" id="WP_129986536.1">
    <property type="nucleotide sequence ID" value="NZ_SDPU01000020.1"/>
</dbReference>
<feature type="region of interest" description="Disordered" evidence="4">
    <location>
        <begin position="476"/>
        <end position="500"/>
    </location>
</feature>
<comment type="caution">
    <text evidence="7">The sequence shown here is derived from an EMBL/GenBank/DDBJ whole genome shotgun (WGS) entry which is preliminary data.</text>
</comment>
<evidence type="ECO:0000259" key="6">
    <source>
        <dbReference type="SMART" id="SM00387"/>
    </source>
</evidence>
<evidence type="ECO:0000256" key="1">
    <source>
        <dbReference type="ARBA" id="ARBA00022679"/>
    </source>
</evidence>
<accession>A0A4Q5J2D5</accession>
<dbReference type="GO" id="GO:0016020">
    <property type="term" value="C:membrane"/>
    <property type="evidence" value="ECO:0007669"/>
    <property type="project" value="InterPro"/>
</dbReference>
<name>A0A4Q5J2D5_9ACTN</name>
<dbReference type="Pfam" id="PF02518">
    <property type="entry name" value="HATPase_c"/>
    <property type="match status" value="1"/>
</dbReference>
<keyword evidence="2" id="KW-0418">Kinase</keyword>
<evidence type="ECO:0000256" key="4">
    <source>
        <dbReference type="SAM" id="MobiDB-lite"/>
    </source>
</evidence>
<dbReference type="SMART" id="SM00387">
    <property type="entry name" value="HATPase_c"/>
    <property type="match status" value="1"/>
</dbReference>
<feature type="domain" description="GAF" evidence="5">
    <location>
        <begin position="25"/>
        <end position="172"/>
    </location>
</feature>
<dbReference type="Pfam" id="PF13185">
    <property type="entry name" value="GAF_2"/>
    <property type="match status" value="1"/>
</dbReference>
<dbReference type="Gene3D" id="3.30.565.10">
    <property type="entry name" value="Histidine kinase-like ATPase, C-terminal domain"/>
    <property type="match status" value="1"/>
</dbReference>
<evidence type="ECO:0000259" key="5">
    <source>
        <dbReference type="SMART" id="SM00065"/>
    </source>
</evidence>
<dbReference type="Gene3D" id="1.20.5.1930">
    <property type="match status" value="1"/>
</dbReference>
<dbReference type="SMART" id="SM00065">
    <property type="entry name" value="GAF"/>
    <property type="match status" value="2"/>
</dbReference>
<keyword evidence="8" id="KW-1185">Reference proteome</keyword>
<evidence type="ECO:0000313" key="8">
    <source>
        <dbReference type="Proteomes" id="UP000291189"/>
    </source>
</evidence>
<dbReference type="GO" id="GO:0000155">
    <property type="term" value="F:phosphorelay sensor kinase activity"/>
    <property type="evidence" value="ECO:0007669"/>
    <property type="project" value="InterPro"/>
</dbReference>
<dbReference type="InterPro" id="IPR011712">
    <property type="entry name" value="Sig_transdc_His_kin_sub3_dim/P"/>
</dbReference>
<gene>
    <name evidence="7" type="ORF">ETU37_06990</name>
</gene>
<dbReference type="Proteomes" id="UP000291189">
    <property type="component" value="Unassembled WGS sequence"/>
</dbReference>
<dbReference type="SUPFAM" id="SSF55781">
    <property type="entry name" value="GAF domain-like"/>
    <property type="match status" value="2"/>
</dbReference>
<feature type="domain" description="GAF" evidence="5">
    <location>
        <begin position="193"/>
        <end position="325"/>
    </location>
</feature>
<dbReference type="Gene3D" id="3.30.450.40">
    <property type="match status" value="2"/>
</dbReference>
<dbReference type="PANTHER" id="PTHR24421:SF56">
    <property type="entry name" value="OXYGEN SENSOR HISTIDINE KINASE RESPONSE REGULATOR DOST"/>
    <property type="match status" value="1"/>
</dbReference>
<reference evidence="7 8" key="1">
    <citation type="submission" date="2019-01" db="EMBL/GenBank/DDBJ databases">
        <title>Nocardioides guangzhouensis sp. nov., an actinobacterium isolated from soil.</title>
        <authorList>
            <person name="Fu Y."/>
            <person name="Cai Y."/>
            <person name="Lin Z."/>
            <person name="Chen P."/>
        </authorList>
    </citation>
    <scope>NUCLEOTIDE SEQUENCE [LARGE SCALE GENOMIC DNA]</scope>
    <source>
        <strain evidence="7 8">NBRC 105384</strain>
    </source>
</reference>
<dbReference type="EMBL" id="SDPU01000020">
    <property type="protein sequence ID" value="RYU12717.1"/>
    <property type="molecule type" value="Genomic_DNA"/>
</dbReference>
<dbReference type="InterPro" id="IPR029016">
    <property type="entry name" value="GAF-like_dom_sf"/>
</dbReference>
<dbReference type="InterPro" id="IPR036890">
    <property type="entry name" value="HATPase_C_sf"/>
</dbReference>